<dbReference type="GeneTree" id="ENSGT00950000183001"/>
<evidence type="ECO:0000256" key="2">
    <source>
        <dbReference type="ARBA" id="ARBA00022475"/>
    </source>
</evidence>
<keyword evidence="12" id="KW-1185">Reference proteome</keyword>
<feature type="transmembrane region" description="Helical" evidence="9">
    <location>
        <begin position="120"/>
        <end position="141"/>
    </location>
</feature>
<dbReference type="SUPFAM" id="SSF81321">
    <property type="entry name" value="Family A G protein-coupled receptor-like"/>
    <property type="match status" value="1"/>
</dbReference>
<keyword evidence="3 9" id="KW-0812">Transmembrane</keyword>
<comment type="subcellular location">
    <subcellularLocation>
        <location evidence="1">Cell membrane</location>
        <topology evidence="1">Multi-pass membrane protein</topology>
    </subcellularLocation>
</comment>
<dbReference type="PROSITE" id="PS50262">
    <property type="entry name" value="G_PROTEIN_RECEP_F1_2"/>
    <property type="match status" value="1"/>
</dbReference>
<evidence type="ECO:0000256" key="3">
    <source>
        <dbReference type="ARBA" id="ARBA00022692"/>
    </source>
</evidence>
<dbReference type="Gene3D" id="1.20.1070.10">
    <property type="entry name" value="Rhodopsin 7-helix transmembrane proteins"/>
    <property type="match status" value="1"/>
</dbReference>
<keyword evidence="2" id="KW-1003">Cell membrane</keyword>
<keyword evidence="8" id="KW-0807">Transducer</keyword>
<dbReference type="InterPro" id="IPR017452">
    <property type="entry name" value="GPCR_Rhodpsn_7TM"/>
</dbReference>
<dbReference type="AlphaFoldDB" id="A0A3Q2ZA71"/>
<evidence type="ECO:0000256" key="1">
    <source>
        <dbReference type="ARBA" id="ARBA00004651"/>
    </source>
</evidence>
<feature type="transmembrane region" description="Helical" evidence="9">
    <location>
        <begin position="162"/>
        <end position="183"/>
    </location>
</feature>
<keyword evidence="7" id="KW-0675">Receptor</keyword>
<feature type="transmembrane region" description="Helical" evidence="9">
    <location>
        <begin position="215"/>
        <end position="236"/>
    </location>
</feature>
<dbReference type="GeneID" id="108236347"/>
<evidence type="ECO:0000256" key="7">
    <source>
        <dbReference type="ARBA" id="ARBA00023170"/>
    </source>
</evidence>
<dbReference type="PRINTS" id="PR00237">
    <property type="entry name" value="GPCRRHODOPSN"/>
</dbReference>
<accession>A0A3Q2ZA71</accession>
<evidence type="ECO:0000313" key="11">
    <source>
        <dbReference type="Ensembl" id="ENSKMAP00000000476.1"/>
    </source>
</evidence>
<evidence type="ECO:0000256" key="4">
    <source>
        <dbReference type="ARBA" id="ARBA00022989"/>
    </source>
</evidence>
<dbReference type="GO" id="GO:0007189">
    <property type="term" value="P:adenylate cyclase-activating G protein-coupled receptor signaling pathway"/>
    <property type="evidence" value="ECO:0007669"/>
    <property type="project" value="TreeGrafter"/>
</dbReference>
<dbReference type="FunFam" id="1.20.1070.10:FF:000289">
    <property type="entry name" value="G protein-coupled receptor 78"/>
    <property type="match status" value="1"/>
</dbReference>
<evidence type="ECO:0000259" key="10">
    <source>
        <dbReference type="PROSITE" id="PS50262"/>
    </source>
</evidence>
<dbReference type="OrthoDB" id="6159456at2759"/>
<reference evidence="11" key="2">
    <citation type="submission" date="2025-09" db="UniProtKB">
        <authorList>
            <consortium name="Ensembl"/>
        </authorList>
    </citation>
    <scope>IDENTIFICATION</scope>
</reference>
<dbReference type="Pfam" id="PF00001">
    <property type="entry name" value="7tm_1"/>
    <property type="match status" value="1"/>
</dbReference>
<organism evidence="11 12">
    <name type="scientific">Kryptolebias marmoratus</name>
    <name type="common">Mangrove killifish</name>
    <name type="synonym">Rivulus marmoratus</name>
    <dbReference type="NCBI Taxonomy" id="37003"/>
    <lineage>
        <taxon>Eukaryota</taxon>
        <taxon>Metazoa</taxon>
        <taxon>Chordata</taxon>
        <taxon>Craniata</taxon>
        <taxon>Vertebrata</taxon>
        <taxon>Euteleostomi</taxon>
        <taxon>Actinopterygii</taxon>
        <taxon>Neopterygii</taxon>
        <taxon>Teleostei</taxon>
        <taxon>Neoteleostei</taxon>
        <taxon>Acanthomorphata</taxon>
        <taxon>Ovalentaria</taxon>
        <taxon>Atherinomorphae</taxon>
        <taxon>Cyprinodontiformes</taxon>
        <taxon>Rivulidae</taxon>
        <taxon>Kryptolebias</taxon>
    </lineage>
</organism>
<dbReference type="GO" id="GO:0005886">
    <property type="term" value="C:plasma membrane"/>
    <property type="evidence" value="ECO:0007669"/>
    <property type="project" value="UniProtKB-SubCell"/>
</dbReference>
<protein>
    <submittedName>
        <fullName evidence="11">G protein-coupled receptor 78a</fullName>
    </submittedName>
</protein>
<dbReference type="PANTHER" id="PTHR24245:SF7">
    <property type="entry name" value="G-PROTEIN COUPLED RECEPTOR 78"/>
    <property type="match status" value="1"/>
</dbReference>
<name>A0A3Q2ZA71_KRYMA</name>
<dbReference type="Ensembl" id="ENSKMAT00000000505.1">
    <property type="protein sequence ID" value="ENSKMAP00000000476.1"/>
    <property type="gene ID" value="ENSKMAG00000000416.1"/>
</dbReference>
<dbReference type="KEGG" id="kmr:108236347"/>
<dbReference type="CTD" id="557394"/>
<proteinExistence type="predicted"/>
<feature type="domain" description="G-protein coupled receptors family 1 profile" evidence="10">
    <location>
        <begin position="61"/>
        <end position="335"/>
    </location>
</feature>
<dbReference type="OMA" id="WGGYSHT"/>
<evidence type="ECO:0000256" key="8">
    <source>
        <dbReference type="ARBA" id="ARBA00023224"/>
    </source>
</evidence>
<dbReference type="Proteomes" id="UP000264800">
    <property type="component" value="Unplaced"/>
</dbReference>
<feature type="transmembrane region" description="Helical" evidence="9">
    <location>
        <begin position="81"/>
        <end position="100"/>
    </location>
</feature>
<sequence length="382" mass="42908">MWHEPSVSAGGGQNQRARRSLHSLHSILPTGAADTQPGDMSIPDFLLEVSIVVSAVVSFLTNLSVLLCFTQSAELRSHVPGIFVLNLSFSNILLALINMPATFLGVARGAQPFGELLCRAVSFCETFITSNAMLSMAALSVDRWIAVMFPLRYSSKMRYRDAFLIVAYSWLQSLTFSMTQLMMDWGGYSHTYASCTIHLEAEDASQLSAFATFTVLFHCSSFALCLLVLCFAYLKVLRVARSHCKRIDVITVQALLLLVDIHPSVKERCLIQQKKRRQRAAKKICIFIGSFILCFSPYVITRLVELLPSVHIPRYLGIATKCLFYAKASSDPFVYCLLRHQYRKVLVSVISRVVRKDRYFLSIHSTSSMWDTTDENCPARIT</sequence>
<evidence type="ECO:0000256" key="6">
    <source>
        <dbReference type="ARBA" id="ARBA00023136"/>
    </source>
</evidence>
<dbReference type="InterPro" id="IPR051880">
    <property type="entry name" value="GPC_Orphan_Receptors"/>
</dbReference>
<feature type="transmembrane region" description="Helical" evidence="9">
    <location>
        <begin position="45"/>
        <end position="69"/>
    </location>
</feature>
<reference evidence="11" key="1">
    <citation type="submission" date="2025-08" db="UniProtKB">
        <authorList>
            <consortium name="Ensembl"/>
        </authorList>
    </citation>
    <scope>IDENTIFICATION</scope>
</reference>
<evidence type="ECO:0000313" key="12">
    <source>
        <dbReference type="Proteomes" id="UP000264800"/>
    </source>
</evidence>
<dbReference type="RefSeq" id="XP_017272418.1">
    <property type="nucleotide sequence ID" value="XM_017416929.1"/>
</dbReference>
<dbReference type="InterPro" id="IPR000276">
    <property type="entry name" value="GPCR_Rhodpsn"/>
</dbReference>
<dbReference type="PANTHER" id="PTHR24245">
    <property type="entry name" value="G-PROTEIN COUPLED RECEPTOR"/>
    <property type="match status" value="1"/>
</dbReference>
<feature type="transmembrane region" description="Helical" evidence="9">
    <location>
        <begin position="284"/>
        <end position="304"/>
    </location>
</feature>
<keyword evidence="5" id="KW-0297">G-protein coupled receptor</keyword>
<dbReference type="GO" id="GO:0004930">
    <property type="term" value="F:G protein-coupled receptor activity"/>
    <property type="evidence" value="ECO:0007669"/>
    <property type="project" value="UniProtKB-KW"/>
</dbReference>
<keyword evidence="6 9" id="KW-0472">Membrane</keyword>
<evidence type="ECO:0000256" key="9">
    <source>
        <dbReference type="SAM" id="Phobius"/>
    </source>
</evidence>
<evidence type="ECO:0000256" key="5">
    <source>
        <dbReference type="ARBA" id="ARBA00023040"/>
    </source>
</evidence>
<keyword evidence="4 9" id="KW-1133">Transmembrane helix</keyword>